<proteinExistence type="predicted"/>
<name>A0A4Z2HQQ9_9TELE</name>
<dbReference type="AlphaFoldDB" id="A0A4Z2HQQ9"/>
<comment type="caution">
    <text evidence="2">The sequence shown here is derived from an EMBL/GenBank/DDBJ whole genome shotgun (WGS) entry which is preliminary data.</text>
</comment>
<evidence type="ECO:0000256" key="1">
    <source>
        <dbReference type="SAM" id="MobiDB-lite"/>
    </source>
</evidence>
<feature type="compositionally biased region" description="Acidic residues" evidence="1">
    <location>
        <begin position="52"/>
        <end position="62"/>
    </location>
</feature>
<evidence type="ECO:0000313" key="2">
    <source>
        <dbReference type="EMBL" id="TNN67635.1"/>
    </source>
</evidence>
<keyword evidence="3" id="KW-1185">Reference proteome</keyword>
<evidence type="ECO:0000313" key="3">
    <source>
        <dbReference type="Proteomes" id="UP000314294"/>
    </source>
</evidence>
<organism evidence="2 3">
    <name type="scientific">Liparis tanakae</name>
    <name type="common">Tanaka's snailfish</name>
    <dbReference type="NCBI Taxonomy" id="230148"/>
    <lineage>
        <taxon>Eukaryota</taxon>
        <taxon>Metazoa</taxon>
        <taxon>Chordata</taxon>
        <taxon>Craniata</taxon>
        <taxon>Vertebrata</taxon>
        <taxon>Euteleostomi</taxon>
        <taxon>Actinopterygii</taxon>
        <taxon>Neopterygii</taxon>
        <taxon>Teleostei</taxon>
        <taxon>Neoteleostei</taxon>
        <taxon>Acanthomorphata</taxon>
        <taxon>Eupercaria</taxon>
        <taxon>Perciformes</taxon>
        <taxon>Cottioidei</taxon>
        <taxon>Cottales</taxon>
        <taxon>Liparidae</taxon>
        <taxon>Liparis</taxon>
    </lineage>
</organism>
<sequence>MASTWDSLEGATSSSNGPHDAGLTNTCSAGCGRVYVTIKAAGWLSKTAGGREEEEEEEEEEGAAPRGPEPCCYPCCCCCCLAPEHSSKVVGKGRRRLDSTLTSFQQKQMLVEVLRISVMKEDIPNRMVMDDKNALCSGGAWVFFGGQSVAMETPASGRMDHPRFLRQPVFVGN</sequence>
<dbReference type="EMBL" id="SRLO01000200">
    <property type="protein sequence ID" value="TNN67635.1"/>
    <property type="molecule type" value="Genomic_DNA"/>
</dbReference>
<dbReference type="Proteomes" id="UP000314294">
    <property type="component" value="Unassembled WGS sequence"/>
</dbReference>
<accession>A0A4Z2HQQ9</accession>
<feature type="region of interest" description="Disordered" evidence="1">
    <location>
        <begin position="46"/>
        <end position="67"/>
    </location>
</feature>
<gene>
    <name evidence="2" type="ORF">EYF80_022099</name>
</gene>
<reference evidence="2 3" key="1">
    <citation type="submission" date="2019-03" db="EMBL/GenBank/DDBJ databases">
        <title>First draft genome of Liparis tanakae, snailfish: a comprehensive survey of snailfish specific genes.</title>
        <authorList>
            <person name="Kim W."/>
            <person name="Song I."/>
            <person name="Jeong J.-H."/>
            <person name="Kim D."/>
            <person name="Kim S."/>
            <person name="Ryu S."/>
            <person name="Song J.Y."/>
            <person name="Lee S.K."/>
        </authorList>
    </citation>
    <scope>NUCLEOTIDE SEQUENCE [LARGE SCALE GENOMIC DNA]</scope>
    <source>
        <tissue evidence="2">Muscle</tissue>
    </source>
</reference>
<protein>
    <submittedName>
        <fullName evidence="2">Uncharacterized protein</fullName>
    </submittedName>
</protein>